<dbReference type="RefSeq" id="WP_279695108.1">
    <property type="nucleotide sequence ID" value="NZ_JAOEEO010000001.1"/>
</dbReference>
<reference evidence="1" key="1">
    <citation type="submission" date="2022-09" db="EMBL/GenBank/DDBJ databases">
        <title>Intensive care unit water sources are persistently colonized with multi-drug resistant bacteria and are the site of extensive horizontal gene transfer of antibiotic resistance genes.</title>
        <authorList>
            <person name="Diorio-Toth L."/>
        </authorList>
    </citation>
    <scope>NUCLEOTIDE SEQUENCE</scope>
    <source>
        <strain evidence="1">GD04005</strain>
    </source>
</reference>
<accession>A0AA42ICT1</accession>
<name>A0AA42ICT1_9GAMM</name>
<sequence>MPKQNIPLENQNPKILKTYDAGDMHDIQSLAESDMYWMYTALEQVRHRVIKLKNTLQEQCNVHECYFDELETLSSMYSYLAEERHRHHLEMAEQYKKEWKGLGGDK</sequence>
<dbReference type="EMBL" id="JAOEEO010000001">
    <property type="protein sequence ID" value="MDH0563788.1"/>
    <property type="molecule type" value="Genomic_DNA"/>
</dbReference>
<gene>
    <name evidence="1" type="ORF">N7644_08795</name>
</gene>
<organism evidence="1 2">
    <name type="scientific">Acinetobacter courvalinii</name>
    <dbReference type="NCBI Taxonomy" id="280147"/>
    <lineage>
        <taxon>Bacteria</taxon>
        <taxon>Pseudomonadati</taxon>
        <taxon>Pseudomonadota</taxon>
        <taxon>Gammaproteobacteria</taxon>
        <taxon>Moraxellales</taxon>
        <taxon>Moraxellaceae</taxon>
        <taxon>Acinetobacter</taxon>
    </lineage>
</organism>
<dbReference type="Proteomes" id="UP001159329">
    <property type="component" value="Unassembled WGS sequence"/>
</dbReference>
<evidence type="ECO:0000313" key="1">
    <source>
        <dbReference type="EMBL" id="MDH0563788.1"/>
    </source>
</evidence>
<protein>
    <submittedName>
        <fullName evidence="1">Uncharacterized protein</fullName>
    </submittedName>
</protein>
<dbReference type="AlphaFoldDB" id="A0AA42ICT1"/>
<proteinExistence type="predicted"/>
<evidence type="ECO:0000313" key="2">
    <source>
        <dbReference type="Proteomes" id="UP001159329"/>
    </source>
</evidence>
<comment type="caution">
    <text evidence="1">The sequence shown here is derived from an EMBL/GenBank/DDBJ whole genome shotgun (WGS) entry which is preliminary data.</text>
</comment>